<keyword evidence="1" id="KW-0106">Calcium</keyword>
<dbReference type="GO" id="GO:0016197">
    <property type="term" value="P:endosomal transport"/>
    <property type="evidence" value="ECO:0007669"/>
    <property type="project" value="TreeGrafter"/>
</dbReference>
<name>V3Z728_LOTGI</name>
<dbReference type="CDD" id="cd00052">
    <property type="entry name" value="EH"/>
    <property type="match status" value="3"/>
</dbReference>
<dbReference type="InterPro" id="IPR002048">
    <property type="entry name" value="EF_hand_dom"/>
</dbReference>
<dbReference type="PROSITE" id="PS50031">
    <property type="entry name" value="EH"/>
    <property type="match status" value="3"/>
</dbReference>
<dbReference type="PANTHER" id="PTHR11216:SF176">
    <property type="entry name" value="EPIDERMAL GROWTH FACTOR RECEPTOR PATHWAY SUBSTRATE CLONE 15, ISOFORM A"/>
    <property type="match status" value="1"/>
</dbReference>
<dbReference type="GO" id="GO:0006897">
    <property type="term" value="P:endocytosis"/>
    <property type="evidence" value="ECO:0007669"/>
    <property type="project" value="TreeGrafter"/>
</dbReference>
<dbReference type="PANTHER" id="PTHR11216">
    <property type="entry name" value="EH DOMAIN"/>
    <property type="match status" value="1"/>
</dbReference>
<evidence type="ECO:0000313" key="4">
    <source>
        <dbReference type="EMBL" id="ESO86648.1"/>
    </source>
</evidence>
<dbReference type="SUPFAM" id="SSF47473">
    <property type="entry name" value="EF-hand"/>
    <property type="match status" value="3"/>
</dbReference>
<dbReference type="GeneID" id="20249800"/>
<dbReference type="HOGENOM" id="CLU_049842_0_0_1"/>
<dbReference type="KEGG" id="lgi:LOTGIDRAFT_235271"/>
<dbReference type="EMBL" id="KB203019">
    <property type="protein sequence ID" value="ESO86648.1"/>
    <property type="molecule type" value="Genomic_DNA"/>
</dbReference>
<feature type="domain" description="EF-hand" evidence="3">
    <location>
        <begin position="250"/>
        <end position="285"/>
    </location>
</feature>
<protein>
    <recommendedName>
        <fullName evidence="6">Epidermal growth factor receptor substrate 15-like 1</fullName>
    </recommendedName>
</protein>
<accession>V3Z728</accession>
<dbReference type="OMA" id="KWQEENA"/>
<dbReference type="SMART" id="SM00027">
    <property type="entry name" value="EH"/>
    <property type="match status" value="3"/>
</dbReference>
<feature type="domain" description="EF-hand" evidence="3">
    <location>
        <begin position="156"/>
        <end position="191"/>
    </location>
</feature>
<dbReference type="InterPro" id="IPR000261">
    <property type="entry name" value="EH_dom"/>
</dbReference>
<keyword evidence="5" id="KW-1185">Reference proteome</keyword>
<organism evidence="4 5">
    <name type="scientific">Lottia gigantea</name>
    <name type="common">Giant owl limpet</name>
    <dbReference type="NCBI Taxonomy" id="225164"/>
    <lineage>
        <taxon>Eukaryota</taxon>
        <taxon>Metazoa</taxon>
        <taxon>Spiralia</taxon>
        <taxon>Lophotrochozoa</taxon>
        <taxon>Mollusca</taxon>
        <taxon>Gastropoda</taxon>
        <taxon>Patellogastropoda</taxon>
        <taxon>Lottioidea</taxon>
        <taxon>Lottiidae</taxon>
        <taxon>Lottia</taxon>
    </lineage>
</organism>
<dbReference type="CTD" id="20249800"/>
<dbReference type="Proteomes" id="UP000030746">
    <property type="component" value="Unassembled WGS sequence"/>
</dbReference>
<proteinExistence type="predicted"/>
<evidence type="ECO:0000313" key="5">
    <source>
        <dbReference type="Proteomes" id="UP000030746"/>
    </source>
</evidence>
<reference evidence="4 5" key="1">
    <citation type="journal article" date="2013" name="Nature">
        <title>Insights into bilaterian evolution from three spiralian genomes.</title>
        <authorList>
            <person name="Simakov O."/>
            <person name="Marletaz F."/>
            <person name="Cho S.J."/>
            <person name="Edsinger-Gonzales E."/>
            <person name="Havlak P."/>
            <person name="Hellsten U."/>
            <person name="Kuo D.H."/>
            <person name="Larsson T."/>
            <person name="Lv J."/>
            <person name="Arendt D."/>
            <person name="Savage R."/>
            <person name="Osoegawa K."/>
            <person name="de Jong P."/>
            <person name="Grimwood J."/>
            <person name="Chapman J.A."/>
            <person name="Shapiro H."/>
            <person name="Aerts A."/>
            <person name="Otillar R.P."/>
            <person name="Terry A.Y."/>
            <person name="Boore J.L."/>
            <person name="Grigoriev I.V."/>
            <person name="Lindberg D.R."/>
            <person name="Seaver E.C."/>
            <person name="Weisblat D.A."/>
            <person name="Putnam N.H."/>
            <person name="Rokhsar D.S."/>
        </authorList>
    </citation>
    <scope>NUCLEOTIDE SEQUENCE [LARGE SCALE GENOMIC DNA]</scope>
</reference>
<feature type="domain" description="EH" evidence="2">
    <location>
        <begin position="124"/>
        <end position="212"/>
    </location>
</feature>
<feature type="domain" description="EH" evidence="2">
    <location>
        <begin position="14"/>
        <end position="104"/>
    </location>
</feature>
<dbReference type="RefSeq" id="XP_009062629.1">
    <property type="nucleotide sequence ID" value="XM_009064381.1"/>
</dbReference>
<dbReference type="PROSITE" id="PS50222">
    <property type="entry name" value="EF_HAND_2"/>
    <property type="match status" value="2"/>
</dbReference>
<dbReference type="Gene3D" id="1.10.238.10">
    <property type="entry name" value="EF-hand"/>
    <property type="match status" value="3"/>
</dbReference>
<dbReference type="InterPro" id="IPR011992">
    <property type="entry name" value="EF-hand-dom_pair"/>
</dbReference>
<dbReference type="PROSITE" id="PS00018">
    <property type="entry name" value="EF_HAND_1"/>
    <property type="match status" value="1"/>
</dbReference>
<feature type="domain" description="EH" evidence="2">
    <location>
        <begin position="251"/>
        <end position="340"/>
    </location>
</feature>
<dbReference type="STRING" id="225164.V3Z728"/>
<gene>
    <name evidence="4" type="ORF">LOTGIDRAFT_235271</name>
</gene>
<evidence type="ECO:0000259" key="2">
    <source>
        <dbReference type="PROSITE" id="PS50031"/>
    </source>
</evidence>
<dbReference type="GO" id="GO:0030132">
    <property type="term" value="C:clathrin coat of coated pit"/>
    <property type="evidence" value="ECO:0007669"/>
    <property type="project" value="TreeGrafter"/>
</dbReference>
<dbReference type="SMART" id="SM00054">
    <property type="entry name" value="EFh"/>
    <property type="match status" value="3"/>
</dbReference>
<sequence length="430" mass="46412">MAAFPPLASIAGSHAGIYEAYFLQADPKGTGSVGAYDAAKFMKKSGLNDTVLSKIWDLSDPTGKGYLEKVGFFVGLKYIALAQNGHDLTPAGLIVETPPPNLGPVEPVIPQASTTEQWDIKPAEKMNYDKVFDSLQPVNGLLSGDKVKPVLLNSKLPTELLGKIWDLSDCDKDGYLDRDEFAVAMSLVYRARENNPLPGTLPTTMIPPSKRNKGSQLAGAVPVLPGGLPSSTSAVPPVPTAVKPWVVSAAEKLNYDAMFKRLDTDFDGLVSGAEIRDTFVKTGLNNTVLAHIWSLCDMGGVGKLNSEQFALAMFLVQQKLKGIEPPSQLTPEMIPPSARPTSTADPAAFGVKSFTLSNLQTYIEIDREIPSFLLIFSSTYNNPTTKVCDIKLKDIVILTVIDLIVNGLITIESLFHIVTDFSSLLQICNI</sequence>
<evidence type="ECO:0000259" key="3">
    <source>
        <dbReference type="PROSITE" id="PS50222"/>
    </source>
</evidence>
<dbReference type="AlphaFoldDB" id="V3Z728"/>
<dbReference type="InterPro" id="IPR018247">
    <property type="entry name" value="EF_Hand_1_Ca_BS"/>
</dbReference>
<evidence type="ECO:0008006" key="6">
    <source>
        <dbReference type="Google" id="ProtNLM"/>
    </source>
</evidence>
<dbReference type="Pfam" id="PF12763">
    <property type="entry name" value="EH"/>
    <property type="match status" value="3"/>
</dbReference>
<evidence type="ECO:0000256" key="1">
    <source>
        <dbReference type="ARBA" id="ARBA00022837"/>
    </source>
</evidence>
<dbReference type="GO" id="GO:0005509">
    <property type="term" value="F:calcium ion binding"/>
    <property type="evidence" value="ECO:0007669"/>
    <property type="project" value="InterPro"/>
</dbReference>
<dbReference type="OrthoDB" id="524326at2759"/>